<organism evidence="5 6">
    <name type="scientific">Nocardioides nanhaiensis</name>
    <dbReference type="NCBI Taxonomy" id="1476871"/>
    <lineage>
        <taxon>Bacteria</taxon>
        <taxon>Bacillati</taxon>
        <taxon>Actinomycetota</taxon>
        <taxon>Actinomycetes</taxon>
        <taxon>Propionibacteriales</taxon>
        <taxon>Nocardioidaceae</taxon>
        <taxon>Nocardioides</taxon>
    </lineage>
</organism>
<evidence type="ECO:0000313" key="5">
    <source>
        <dbReference type="EMBL" id="GAA4692536.1"/>
    </source>
</evidence>
<comment type="similarity">
    <text evidence="2">Belongs to the cyclophilin-type PPIase family.</text>
</comment>
<dbReference type="SUPFAM" id="SSF50891">
    <property type="entry name" value="Cyclophilin-like"/>
    <property type="match status" value="1"/>
</dbReference>
<keyword evidence="2 5" id="KW-0413">Isomerase</keyword>
<feature type="chain" id="PRO_5044994996" description="Peptidyl-prolyl cis-trans isomerase" evidence="2">
    <location>
        <begin position="26"/>
        <end position="243"/>
    </location>
</feature>
<feature type="region of interest" description="Disordered" evidence="3">
    <location>
        <begin position="27"/>
        <end position="90"/>
    </location>
</feature>
<evidence type="ECO:0000313" key="6">
    <source>
        <dbReference type="Proteomes" id="UP001500621"/>
    </source>
</evidence>
<dbReference type="PROSITE" id="PS50072">
    <property type="entry name" value="CSA_PPIASE_2"/>
    <property type="match status" value="1"/>
</dbReference>
<dbReference type="InterPro" id="IPR002130">
    <property type="entry name" value="Cyclophilin-type_PPIase_dom"/>
</dbReference>
<evidence type="ECO:0000259" key="4">
    <source>
        <dbReference type="PROSITE" id="PS50072"/>
    </source>
</evidence>
<comment type="catalytic activity">
    <reaction evidence="2">
        <text>[protein]-peptidylproline (omega=180) = [protein]-peptidylproline (omega=0)</text>
        <dbReference type="Rhea" id="RHEA:16237"/>
        <dbReference type="Rhea" id="RHEA-COMP:10747"/>
        <dbReference type="Rhea" id="RHEA-COMP:10748"/>
        <dbReference type="ChEBI" id="CHEBI:83833"/>
        <dbReference type="ChEBI" id="CHEBI:83834"/>
        <dbReference type="EC" id="5.2.1.8"/>
    </reaction>
</comment>
<sequence length="243" mass="24372">MLRRPRPALTLLPALALALSLTACGDDGAASGGGEGSGSDAVESTAVGTPFSESGAAAGTASCSYESDGQEPAREVDPPPSTAQFSGEVPGVVVTNRGDLRLTLDADNAPCTVSSFTSLADQGYFDDTPCHRLTGGGSLSVLQCGDPLGEGFGGPGYQFDDELTGSETYPAGTLAMANAGPGTNGSQFFMVYADSQLPPAYTVFGTLDDDAVATLEEIADAGSTPEGDGAPNTDVEILGVSTE</sequence>
<reference evidence="6" key="1">
    <citation type="journal article" date="2019" name="Int. J. Syst. Evol. Microbiol.">
        <title>The Global Catalogue of Microorganisms (GCM) 10K type strain sequencing project: providing services to taxonomists for standard genome sequencing and annotation.</title>
        <authorList>
            <consortium name="The Broad Institute Genomics Platform"/>
            <consortium name="The Broad Institute Genome Sequencing Center for Infectious Disease"/>
            <person name="Wu L."/>
            <person name="Ma J."/>
        </authorList>
    </citation>
    <scope>NUCLEOTIDE SEQUENCE [LARGE SCALE GENOMIC DNA]</scope>
    <source>
        <strain evidence="6">JCM 18127</strain>
    </source>
</reference>
<dbReference type="Gene3D" id="2.40.100.10">
    <property type="entry name" value="Cyclophilin-like"/>
    <property type="match status" value="1"/>
</dbReference>
<dbReference type="EC" id="5.2.1.8" evidence="2"/>
<dbReference type="CDD" id="cd00317">
    <property type="entry name" value="cyclophilin"/>
    <property type="match status" value="1"/>
</dbReference>
<keyword evidence="2" id="KW-0697">Rotamase</keyword>
<dbReference type="InterPro" id="IPR029000">
    <property type="entry name" value="Cyclophilin-like_dom_sf"/>
</dbReference>
<keyword evidence="6" id="KW-1185">Reference proteome</keyword>
<evidence type="ECO:0000256" key="2">
    <source>
        <dbReference type="RuleBase" id="RU363019"/>
    </source>
</evidence>
<evidence type="ECO:0000256" key="1">
    <source>
        <dbReference type="ARBA" id="ARBA00002388"/>
    </source>
</evidence>
<dbReference type="PANTHER" id="PTHR45625">
    <property type="entry name" value="PEPTIDYL-PROLYL CIS-TRANS ISOMERASE-RELATED"/>
    <property type="match status" value="1"/>
</dbReference>
<evidence type="ECO:0000256" key="3">
    <source>
        <dbReference type="SAM" id="MobiDB-lite"/>
    </source>
</evidence>
<dbReference type="EMBL" id="BAABIM010000003">
    <property type="protein sequence ID" value="GAA4692536.1"/>
    <property type="molecule type" value="Genomic_DNA"/>
</dbReference>
<dbReference type="Pfam" id="PF00160">
    <property type="entry name" value="Pro_isomerase"/>
    <property type="match status" value="1"/>
</dbReference>
<keyword evidence="2" id="KW-0732">Signal</keyword>
<proteinExistence type="inferred from homology"/>
<dbReference type="InterPro" id="IPR044666">
    <property type="entry name" value="Cyclophilin_A-like"/>
</dbReference>
<dbReference type="Proteomes" id="UP001500621">
    <property type="component" value="Unassembled WGS sequence"/>
</dbReference>
<dbReference type="PRINTS" id="PR00153">
    <property type="entry name" value="CSAPPISMRASE"/>
</dbReference>
<dbReference type="GO" id="GO:0016853">
    <property type="term" value="F:isomerase activity"/>
    <property type="evidence" value="ECO:0007669"/>
    <property type="project" value="UniProtKB-KW"/>
</dbReference>
<protein>
    <recommendedName>
        <fullName evidence="2">Peptidyl-prolyl cis-trans isomerase</fullName>
        <shortName evidence="2">PPIase</shortName>
        <ecNumber evidence="2">5.2.1.8</ecNumber>
    </recommendedName>
</protein>
<comment type="caution">
    <text evidence="5">The sequence shown here is derived from an EMBL/GenBank/DDBJ whole genome shotgun (WGS) entry which is preliminary data.</text>
</comment>
<dbReference type="PANTHER" id="PTHR45625:SF3">
    <property type="entry name" value="PEPTIDYL-PROLYL CIS-TRANS ISOMERASE B-RELATED"/>
    <property type="match status" value="1"/>
</dbReference>
<comment type="function">
    <text evidence="1 2">PPIases accelerate the folding of proteins. It catalyzes the cis-trans isomerization of proline imidic peptide bonds in oligopeptides.</text>
</comment>
<name>A0ABP8WPM0_9ACTN</name>
<feature type="domain" description="PPIase cyclophilin-type" evidence="4">
    <location>
        <begin position="98"/>
        <end position="242"/>
    </location>
</feature>
<dbReference type="RefSeq" id="WP_345267872.1">
    <property type="nucleotide sequence ID" value="NZ_BAABIM010000003.1"/>
</dbReference>
<gene>
    <name evidence="5" type="ORF">GCM10023226_33100</name>
</gene>
<accession>A0ABP8WPM0</accession>
<dbReference type="PROSITE" id="PS51257">
    <property type="entry name" value="PROKAR_LIPOPROTEIN"/>
    <property type="match status" value="1"/>
</dbReference>
<feature type="signal peptide" evidence="2">
    <location>
        <begin position="1"/>
        <end position="25"/>
    </location>
</feature>